<organism evidence="1 2">
    <name type="scientific">Metabacillus rhizolycopersici</name>
    <dbReference type="NCBI Taxonomy" id="2875709"/>
    <lineage>
        <taxon>Bacteria</taxon>
        <taxon>Bacillati</taxon>
        <taxon>Bacillota</taxon>
        <taxon>Bacilli</taxon>
        <taxon>Bacillales</taxon>
        <taxon>Bacillaceae</taxon>
        <taxon>Metabacillus</taxon>
    </lineage>
</organism>
<proteinExistence type="predicted"/>
<evidence type="ECO:0008006" key="3">
    <source>
        <dbReference type="Google" id="ProtNLM"/>
    </source>
</evidence>
<dbReference type="Proteomes" id="UP001165287">
    <property type="component" value="Unassembled WGS sequence"/>
</dbReference>
<accession>A0ABS7V0W1</accession>
<dbReference type="EMBL" id="JAIQUM010000159">
    <property type="protein sequence ID" value="MBZ5753804.1"/>
    <property type="molecule type" value="Genomic_DNA"/>
</dbReference>
<keyword evidence="2" id="KW-1185">Reference proteome</keyword>
<reference evidence="1" key="1">
    <citation type="submission" date="2024-05" db="EMBL/GenBank/DDBJ databases">
        <title>Metabacillus sp. nov., isolated from the rhizosphere soil of tomato plants.</title>
        <authorList>
            <person name="Ma R."/>
        </authorList>
    </citation>
    <scope>NUCLEOTIDE SEQUENCE</scope>
    <source>
        <strain evidence="1">DBTR6</strain>
    </source>
</reference>
<gene>
    <name evidence="1" type="ORF">K9V48_27245</name>
</gene>
<protein>
    <recommendedName>
        <fullName evidence="3">IDEAL domain-containing protein</fullName>
    </recommendedName>
</protein>
<evidence type="ECO:0000313" key="2">
    <source>
        <dbReference type="Proteomes" id="UP001165287"/>
    </source>
</evidence>
<sequence length="58" mass="6628">MGVVAGELLINGHSGQAVEMKENKMIHQEFATINAEMADKQDQYRLLKAFLYQKEVEM</sequence>
<evidence type="ECO:0000313" key="1">
    <source>
        <dbReference type="EMBL" id="MBZ5753804.1"/>
    </source>
</evidence>
<dbReference type="RefSeq" id="WP_224142202.1">
    <property type="nucleotide sequence ID" value="NZ_JAIQUM010000159.1"/>
</dbReference>
<name>A0ABS7V0W1_9BACI</name>
<comment type="caution">
    <text evidence="1">The sequence shown here is derived from an EMBL/GenBank/DDBJ whole genome shotgun (WGS) entry which is preliminary data.</text>
</comment>